<proteinExistence type="predicted"/>
<dbReference type="EMBL" id="CAXIEN010000057">
    <property type="protein sequence ID" value="CAL1271832.1"/>
    <property type="molecule type" value="Genomic_DNA"/>
</dbReference>
<feature type="compositionally biased region" description="Basic and acidic residues" evidence="1">
    <location>
        <begin position="153"/>
        <end position="163"/>
    </location>
</feature>
<protein>
    <submittedName>
        <fullName evidence="2">Uncharacterized protein</fullName>
    </submittedName>
</protein>
<evidence type="ECO:0000313" key="3">
    <source>
        <dbReference type="Proteomes" id="UP001497382"/>
    </source>
</evidence>
<gene>
    <name evidence="2" type="ORF">LARSCL_LOCUS6047</name>
</gene>
<name>A0AAV1ZJC0_9ARAC</name>
<dbReference type="Proteomes" id="UP001497382">
    <property type="component" value="Unassembled WGS sequence"/>
</dbReference>
<evidence type="ECO:0000313" key="2">
    <source>
        <dbReference type="EMBL" id="CAL1271832.1"/>
    </source>
</evidence>
<sequence length="700" mass="80842">MDETKILESDKTDAPNEPVNSETQTEYSDILTQKLDTFKENQLFCEEFATELKHISKETKENSDSDLVEDKDESLHKKAIQVVSKAGMNQELDVFNNNQETCAEFVPKSKLICKGGKDNPSYHLEEDKDERLQKGTFFYVSSEGNSDGNAKGIKQEDADSSSKKKGDYIWNTVFKYLRVVTNPIEVLKNIKFVSKKDKKPNTFRTISNEILTKVQKYISQMGESKGISNEKGISKIKLEALEDSKKGITNIDKRKMKPDILPKLEMQSETSIELKDVTLPLCSTNSTSASKIPNNSETRPQAEKVRSAKEVLEHFRWFMQSNAKSLDMVESGDINKETAKKFKKFSESGTRSLDDPIKTITEPVCQELVDTKNADSNPTVKNFKDLAKEEMESVMAGNYRKVNNAVSVTEIDNSANLIKTTKNIPRQRIVYDEKIEYIRGWIIQQIKDREILLKFRIMEGKYSEDIETKMRCIEEAEDIQEEIDALFDTLDNSEKMSNIPKRMKGFSDFNQDELVKSPRKKKKDFKWTEGQIKSFLNLFDYLYKFSNSESNNKVFERLNPKKFKMAYDTYLVSKKINDRESKISENNARNAVDKFHISLLQSRSKVKCKIAYTEERCSEDYQNYVYDLQIAANENLILLQTLLPQVTSVILPLMSYLSQSQKKILKIFAFLNEERSDVFLASSDKYKAFFEEFCRQHFKI</sequence>
<feature type="region of interest" description="Disordered" evidence="1">
    <location>
        <begin position="143"/>
        <end position="163"/>
    </location>
</feature>
<feature type="region of interest" description="Disordered" evidence="1">
    <location>
        <begin position="1"/>
        <end position="26"/>
    </location>
</feature>
<keyword evidence="3" id="KW-1185">Reference proteome</keyword>
<reference evidence="2 3" key="1">
    <citation type="submission" date="2024-04" db="EMBL/GenBank/DDBJ databases">
        <authorList>
            <person name="Rising A."/>
            <person name="Reimegard J."/>
            <person name="Sonavane S."/>
            <person name="Akerstrom W."/>
            <person name="Nylinder S."/>
            <person name="Hedman E."/>
            <person name="Kallberg Y."/>
        </authorList>
    </citation>
    <scope>NUCLEOTIDE SEQUENCE [LARGE SCALE GENOMIC DNA]</scope>
</reference>
<feature type="compositionally biased region" description="Basic and acidic residues" evidence="1">
    <location>
        <begin position="1"/>
        <end position="14"/>
    </location>
</feature>
<accession>A0AAV1ZJC0</accession>
<organism evidence="2 3">
    <name type="scientific">Larinioides sclopetarius</name>
    <dbReference type="NCBI Taxonomy" id="280406"/>
    <lineage>
        <taxon>Eukaryota</taxon>
        <taxon>Metazoa</taxon>
        <taxon>Ecdysozoa</taxon>
        <taxon>Arthropoda</taxon>
        <taxon>Chelicerata</taxon>
        <taxon>Arachnida</taxon>
        <taxon>Araneae</taxon>
        <taxon>Araneomorphae</taxon>
        <taxon>Entelegynae</taxon>
        <taxon>Araneoidea</taxon>
        <taxon>Araneidae</taxon>
        <taxon>Larinioides</taxon>
    </lineage>
</organism>
<dbReference type="AlphaFoldDB" id="A0AAV1ZJC0"/>
<evidence type="ECO:0000256" key="1">
    <source>
        <dbReference type="SAM" id="MobiDB-lite"/>
    </source>
</evidence>
<comment type="caution">
    <text evidence="2">The sequence shown here is derived from an EMBL/GenBank/DDBJ whole genome shotgun (WGS) entry which is preliminary data.</text>
</comment>